<feature type="compositionally biased region" description="Low complexity" evidence="2">
    <location>
        <begin position="711"/>
        <end position="720"/>
    </location>
</feature>
<feature type="region of interest" description="Disordered" evidence="2">
    <location>
        <begin position="355"/>
        <end position="537"/>
    </location>
</feature>
<feature type="compositionally biased region" description="Basic and acidic residues" evidence="2">
    <location>
        <begin position="467"/>
        <end position="482"/>
    </location>
</feature>
<feature type="region of interest" description="Disordered" evidence="2">
    <location>
        <begin position="633"/>
        <end position="748"/>
    </location>
</feature>
<feature type="compositionally biased region" description="Basic and acidic residues" evidence="2">
    <location>
        <begin position="428"/>
        <end position="454"/>
    </location>
</feature>
<accession>A0A812NH83</accession>
<dbReference type="GO" id="GO:0008270">
    <property type="term" value="F:zinc ion binding"/>
    <property type="evidence" value="ECO:0007669"/>
    <property type="project" value="TreeGrafter"/>
</dbReference>
<keyword evidence="1" id="KW-0175">Coiled coil</keyword>
<evidence type="ECO:0008006" key="5">
    <source>
        <dbReference type="Google" id="ProtNLM"/>
    </source>
</evidence>
<sequence length="987" mass="109474">MHRGFGCSQLQGRGRGGRGRGRGAGKGGRGTKAVEDPPETPSPKPAKAANKTKAQKPADTTPESPPKTKKPKAAAKNPTPKKESKKSPKASKASGEAEKPEAIEGKKKRARHENFEDKSFARRVRPSGELTSLRWQVIRDVFYEKIHTNVPIPSSHQDPFWLLVKPRLGRDVKPEDYKKVARKAAAELAVLMILCGSPEGALAAIGIECSSFVLMNSGTSKRIYPPLFARRVVNMVLPAKAQQCPKPAEVFPEKNIYELFGELPWRADDEWSEADLGEGSAETVPSSTATLGRGMALLDDIAKRGVIKEELPDDEAEIMNQIKVLKEKLEEVKQQSGAVQEPTITATLSATQAKELQDQAAEKQRQEELARAQAKELQEQDAAAAAEQQRQEELSRARAHAKKLQEQEAAAEKQRQEELALARARAKKLQEQEAAAEKQRQEELSRAHAKKLQEQEAAAAAAAAEQQRQEELSRAHAKKLQEQEAAAEQQRQALALAHAKTLQEQEAAAEKKRQELASHVEAEKLRAETEAKAAQTAAELASLEAAQKLLHKQTEEAKDRQEIAAARLAEVQQRNQREAAEAEAAMRREEQIRAEARESTNDIAEALEQEARSNQELQKTLARARQQEERLAEAKAKVEAARAQLMKTPQLRKDPSEVWTQDAQPQGDLKSTQRCLSFQGCTPTETESPASALGSQSPTPPQQPTPPPAQAEPSSAATTPNEAAPKAPTVTASAQPAHQQHHVDPPSRLTLLKRINRIMEPTAKGDFKVNEDIRKQWHGHGKEGVFKLFAQCGNDPEAFIKRFSVTRTSEKEMKVGVEFEFLTKQEMADDQHMTEDEIDACVAAAEKNPEKFMKHPYKRNVWRYYCELKISQNQELAKIVKRLGFPELQEAAKPSSIIVKALDAVTKRQKQLEDIQKLIGMVEKPSTLLEKSTPQLLMSNRVNKMYDDLDKGHDSLLLLQSNGLLDGYLPKLFDGINLFLILHQGSK</sequence>
<dbReference type="EMBL" id="CAJNJA010012812">
    <property type="protein sequence ID" value="CAE7305623.1"/>
    <property type="molecule type" value="Genomic_DNA"/>
</dbReference>
<evidence type="ECO:0000256" key="2">
    <source>
        <dbReference type="SAM" id="MobiDB-lite"/>
    </source>
</evidence>
<comment type="caution">
    <text evidence="3">The sequence shown here is derived from an EMBL/GenBank/DDBJ whole genome shotgun (WGS) entry which is preliminary data.</text>
</comment>
<name>A0A812NH83_9DINO</name>
<feature type="compositionally biased region" description="Basic and acidic residues" evidence="2">
    <location>
        <begin position="403"/>
        <end position="420"/>
    </location>
</feature>
<dbReference type="OrthoDB" id="440682at2759"/>
<reference evidence="3" key="1">
    <citation type="submission" date="2021-02" db="EMBL/GenBank/DDBJ databases">
        <authorList>
            <person name="Dougan E. K."/>
            <person name="Rhodes N."/>
            <person name="Thang M."/>
            <person name="Chan C."/>
        </authorList>
    </citation>
    <scope>NUCLEOTIDE SEQUENCE</scope>
</reference>
<keyword evidence="4" id="KW-1185">Reference proteome</keyword>
<feature type="compositionally biased region" description="Low complexity" evidence="2">
    <location>
        <begin position="455"/>
        <end position="466"/>
    </location>
</feature>
<feature type="compositionally biased region" description="Basic and acidic residues" evidence="2">
    <location>
        <begin position="355"/>
        <end position="378"/>
    </location>
</feature>
<dbReference type="AlphaFoldDB" id="A0A812NH83"/>
<dbReference type="GO" id="GO:0007005">
    <property type="term" value="P:mitochondrion organization"/>
    <property type="evidence" value="ECO:0007669"/>
    <property type="project" value="TreeGrafter"/>
</dbReference>
<dbReference type="PANTHER" id="PTHR23075:SF0">
    <property type="entry name" value="ATPASE FAMILY AAA DOMAIN-CONTAINING PROTEIN 3"/>
    <property type="match status" value="1"/>
</dbReference>
<dbReference type="Proteomes" id="UP000601435">
    <property type="component" value="Unassembled WGS sequence"/>
</dbReference>
<dbReference type="GO" id="GO:0005739">
    <property type="term" value="C:mitochondrion"/>
    <property type="evidence" value="ECO:0007669"/>
    <property type="project" value="TreeGrafter"/>
</dbReference>
<evidence type="ECO:0000313" key="4">
    <source>
        <dbReference type="Proteomes" id="UP000601435"/>
    </source>
</evidence>
<feature type="compositionally biased region" description="Basic and acidic residues" evidence="2">
    <location>
        <begin position="95"/>
        <end position="105"/>
    </location>
</feature>
<organism evidence="3 4">
    <name type="scientific">Symbiodinium necroappetens</name>
    <dbReference type="NCBI Taxonomy" id="1628268"/>
    <lineage>
        <taxon>Eukaryota</taxon>
        <taxon>Sar</taxon>
        <taxon>Alveolata</taxon>
        <taxon>Dinophyceae</taxon>
        <taxon>Suessiales</taxon>
        <taxon>Symbiodiniaceae</taxon>
        <taxon>Symbiodinium</taxon>
    </lineage>
</organism>
<feature type="compositionally biased region" description="Pro residues" evidence="2">
    <location>
        <begin position="698"/>
        <end position="710"/>
    </location>
</feature>
<dbReference type="PANTHER" id="PTHR23075">
    <property type="entry name" value="PUTATIVE ATP-ASE"/>
    <property type="match status" value="1"/>
</dbReference>
<feature type="region of interest" description="Disordered" evidence="2">
    <location>
        <begin position="1"/>
        <end position="114"/>
    </location>
</feature>
<evidence type="ECO:0000313" key="3">
    <source>
        <dbReference type="EMBL" id="CAE7305623.1"/>
    </source>
</evidence>
<evidence type="ECO:0000256" key="1">
    <source>
        <dbReference type="ARBA" id="ARBA00023054"/>
    </source>
</evidence>
<feature type="compositionally biased region" description="Polar residues" evidence="2">
    <location>
        <begin position="658"/>
        <end position="689"/>
    </location>
</feature>
<feature type="compositionally biased region" description="Low complexity" evidence="2">
    <location>
        <begin position="45"/>
        <end position="62"/>
    </location>
</feature>
<feature type="compositionally biased region" description="Low complexity" evidence="2">
    <location>
        <begin position="483"/>
        <end position="506"/>
    </location>
</feature>
<proteinExistence type="predicted"/>
<gene>
    <name evidence="3" type="ORF">SNEC2469_LOCUS7576</name>
</gene>
<feature type="compositionally biased region" description="Basic and acidic residues" evidence="2">
    <location>
        <begin position="508"/>
        <end position="531"/>
    </location>
</feature>
<protein>
    <recommendedName>
        <fullName evidence="5">Reticulocyte-binding protein 2-like a</fullName>
    </recommendedName>
</protein>